<dbReference type="InterPro" id="IPR023198">
    <property type="entry name" value="PGP-like_dom2"/>
</dbReference>
<dbReference type="EC" id="3.1.3.18" evidence="4"/>
<dbReference type="SFLD" id="SFLDG01129">
    <property type="entry name" value="C1.5:_HAD__Beta-PGM__Phosphata"/>
    <property type="match status" value="1"/>
</dbReference>
<evidence type="ECO:0000256" key="2">
    <source>
        <dbReference type="ARBA" id="ARBA00004818"/>
    </source>
</evidence>
<dbReference type="Proteomes" id="UP000266113">
    <property type="component" value="Unassembled WGS sequence"/>
</dbReference>
<comment type="pathway">
    <text evidence="2">Organic acid metabolism; glycolate biosynthesis; glycolate from 2-phosphoglycolate: step 1/1.</text>
</comment>
<dbReference type="PANTHER" id="PTHR43434">
    <property type="entry name" value="PHOSPHOGLYCOLATE PHOSPHATASE"/>
    <property type="match status" value="1"/>
</dbReference>
<accession>A0A398DT63</accession>
<dbReference type="InterPro" id="IPR041492">
    <property type="entry name" value="HAD_2"/>
</dbReference>
<evidence type="ECO:0000256" key="1">
    <source>
        <dbReference type="ARBA" id="ARBA00000830"/>
    </source>
</evidence>
<dbReference type="GO" id="GO:0008967">
    <property type="term" value="F:phosphoglycolate phosphatase activity"/>
    <property type="evidence" value="ECO:0007669"/>
    <property type="project" value="UniProtKB-EC"/>
</dbReference>
<dbReference type="InterPro" id="IPR050155">
    <property type="entry name" value="HAD-like_hydrolase_sf"/>
</dbReference>
<organism evidence="5 6">
    <name type="scientific">Candidatus Cryosericum septentrionale</name>
    <dbReference type="NCBI Taxonomy" id="2290913"/>
    <lineage>
        <taxon>Bacteria</taxon>
        <taxon>Pseudomonadati</taxon>
        <taxon>Caldisericota/Cryosericota group</taxon>
        <taxon>Candidatus Cryosericota</taxon>
        <taxon>Candidatus Cryosericia</taxon>
        <taxon>Candidatus Cryosericales</taxon>
        <taxon>Candidatus Cryosericaceae</taxon>
        <taxon>Candidatus Cryosericum</taxon>
    </lineage>
</organism>
<dbReference type="OrthoDB" id="9776368at2"/>
<dbReference type="GO" id="GO:0006281">
    <property type="term" value="P:DNA repair"/>
    <property type="evidence" value="ECO:0007669"/>
    <property type="project" value="TreeGrafter"/>
</dbReference>
<dbReference type="PRINTS" id="PR00413">
    <property type="entry name" value="HADHALOGNASE"/>
</dbReference>
<keyword evidence="6" id="KW-1185">Reference proteome</keyword>
<gene>
    <name evidence="5" type="ORF">SMC1_02215</name>
</gene>
<comment type="catalytic activity">
    <reaction evidence="1">
        <text>2-phosphoglycolate + H2O = glycolate + phosphate</text>
        <dbReference type="Rhea" id="RHEA:14369"/>
        <dbReference type="ChEBI" id="CHEBI:15377"/>
        <dbReference type="ChEBI" id="CHEBI:29805"/>
        <dbReference type="ChEBI" id="CHEBI:43474"/>
        <dbReference type="ChEBI" id="CHEBI:58033"/>
        <dbReference type="EC" id="3.1.3.18"/>
    </reaction>
</comment>
<dbReference type="InterPro" id="IPR036412">
    <property type="entry name" value="HAD-like_sf"/>
</dbReference>
<dbReference type="Pfam" id="PF13419">
    <property type="entry name" value="HAD_2"/>
    <property type="match status" value="1"/>
</dbReference>
<sequence>MKWRFLETAAKVSAYSGARPTGTLSSYATMSSSSLSTPKCFHHVNNHSNVEWHVLATLPATSRFQNGSSDANPVLSLMSLVSINVVPLLSQRVAIRITARQNPGIVRFHGYGGRLALMHQYSIHENHPTTPLQRRIPVFDLYLFDLDGTLVDTRRDIAEAVNHVLQLHARPVADLATVISWVGDGLDDMMARAFKTDEGEFVDELVDEFRSYYKDHCTDFSYVYEGCSETLTSLQEQGAHLSVLTNKPQDLSLEILRHLGILQYFDRVVGPSDTDLRKPDPSNLLSLVRDIGTSKERTLMVGDSRNDILVARNAGVASCGCTFGYIGRDALLELNPTYLIETWPGLLLLADPAS</sequence>
<dbReference type="InterPro" id="IPR023214">
    <property type="entry name" value="HAD_sf"/>
</dbReference>
<dbReference type="GO" id="GO:0005829">
    <property type="term" value="C:cytosol"/>
    <property type="evidence" value="ECO:0007669"/>
    <property type="project" value="TreeGrafter"/>
</dbReference>
<keyword evidence="5" id="KW-0378">Hydrolase</keyword>
<dbReference type="Gene3D" id="3.40.50.1000">
    <property type="entry name" value="HAD superfamily/HAD-like"/>
    <property type="match status" value="1"/>
</dbReference>
<evidence type="ECO:0000313" key="5">
    <source>
        <dbReference type="EMBL" id="RIE17333.1"/>
    </source>
</evidence>
<comment type="similarity">
    <text evidence="3">Belongs to the HAD-like hydrolase superfamily. CbbY/CbbZ/Gph/YieH family.</text>
</comment>
<dbReference type="NCBIfam" id="TIGR01549">
    <property type="entry name" value="HAD-SF-IA-v1"/>
    <property type="match status" value="1"/>
</dbReference>
<dbReference type="SFLD" id="SFLDS00003">
    <property type="entry name" value="Haloacid_Dehalogenase"/>
    <property type="match status" value="1"/>
</dbReference>
<name>A0A398DT63_9BACT</name>
<dbReference type="EMBL" id="QXIY01000008">
    <property type="protein sequence ID" value="RIE17333.1"/>
    <property type="molecule type" value="Genomic_DNA"/>
</dbReference>
<dbReference type="FunFam" id="3.40.50.1000:FF:000022">
    <property type="entry name" value="Phosphoglycolate phosphatase"/>
    <property type="match status" value="1"/>
</dbReference>
<dbReference type="Gene3D" id="1.10.150.240">
    <property type="entry name" value="Putative phosphatase, domain 2"/>
    <property type="match status" value="1"/>
</dbReference>
<evidence type="ECO:0000313" key="6">
    <source>
        <dbReference type="Proteomes" id="UP000266113"/>
    </source>
</evidence>
<comment type="caution">
    <text evidence="5">The sequence shown here is derived from an EMBL/GenBank/DDBJ whole genome shotgun (WGS) entry which is preliminary data.</text>
</comment>
<protein>
    <recommendedName>
        <fullName evidence="4">phosphoglycolate phosphatase</fullName>
        <ecNumber evidence="4">3.1.3.18</ecNumber>
    </recommendedName>
</protein>
<dbReference type="AlphaFoldDB" id="A0A398DT63"/>
<evidence type="ECO:0000256" key="3">
    <source>
        <dbReference type="ARBA" id="ARBA00006171"/>
    </source>
</evidence>
<dbReference type="SFLD" id="SFLDG01135">
    <property type="entry name" value="C1.5.6:_HAD__Beta-PGM__Phospha"/>
    <property type="match status" value="1"/>
</dbReference>
<dbReference type="PANTHER" id="PTHR43434:SF1">
    <property type="entry name" value="PHOSPHOGLYCOLATE PHOSPHATASE"/>
    <property type="match status" value="1"/>
</dbReference>
<dbReference type="InterPro" id="IPR006439">
    <property type="entry name" value="HAD-SF_hydro_IA"/>
</dbReference>
<proteinExistence type="inferred from homology"/>
<reference evidence="5 6" key="1">
    <citation type="submission" date="2018-09" db="EMBL/GenBank/DDBJ databases">
        <title>Discovery and Ecogenomic Context for Candidatus Cryosericales, a Global Caldiserica Order Active in Thawing Permafrost.</title>
        <authorList>
            <person name="Martinez M.A."/>
            <person name="Woodcroft B.J."/>
            <person name="Ignacio Espinoza J.C."/>
            <person name="Zayed A."/>
            <person name="Singleton C.M."/>
            <person name="Boyd J."/>
            <person name="Li Y.-F."/>
            <person name="Purvine S."/>
            <person name="Maughan H."/>
            <person name="Hodgkins S.B."/>
            <person name="Anderson D."/>
            <person name="Sederholm M."/>
            <person name="Temperton B."/>
            <person name="Saleska S.R."/>
            <person name="Tyson G.W."/>
            <person name="Rich V.I."/>
        </authorList>
    </citation>
    <scope>NUCLEOTIDE SEQUENCE [LARGE SCALE GENOMIC DNA]</scope>
    <source>
        <strain evidence="5 6">SMC1</strain>
    </source>
</reference>
<evidence type="ECO:0000256" key="4">
    <source>
        <dbReference type="ARBA" id="ARBA00013078"/>
    </source>
</evidence>
<dbReference type="SUPFAM" id="SSF56784">
    <property type="entry name" value="HAD-like"/>
    <property type="match status" value="1"/>
</dbReference>